<accession>W1P9F6</accession>
<dbReference type="NCBIfam" id="TIGR00756">
    <property type="entry name" value="PPR"/>
    <property type="match status" value="2"/>
</dbReference>
<protein>
    <recommendedName>
        <fullName evidence="6">Pentacotripeptide-repeat region of PRORP domain-containing protein</fullName>
    </recommendedName>
</protein>
<dbReference type="InterPro" id="IPR011990">
    <property type="entry name" value="TPR-like_helical_dom_sf"/>
</dbReference>
<proteinExistence type="inferred from homology"/>
<dbReference type="PROSITE" id="PS51375">
    <property type="entry name" value="PPR"/>
    <property type="match status" value="1"/>
</dbReference>
<dbReference type="HOGENOM" id="CLU_2240230_0_0_1"/>
<name>W1P9F6_AMBTC</name>
<gene>
    <name evidence="4" type="ORF">AMTR_s00058p00110600</name>
</gene>
<feature type="repeat" description="PPR" evidence="3">
    <location>
        <begin position="17"/>
        <end position="51"/>
    </location>
</feature>
<dbReference type="EMBL" id="KI393888">
    <property type="protein sequence ID" value="ERN06537.1"/>
    <property type="molecule type" value="Genomic_DNA"/>
</dbReference>
<evidence type="ECO:0000256" key="2">
    <source>
        <dbReference type="ARBA" id="ARBA00022737"/>
    </source>
</evidence>
<dbReference type="PANTHER" id="PTHR47447">
    <property type="entry name" value="OS03G0856100 PROTEIN"/>
    <property type="match status" value="1"/>
</dbReference>
<dbReference type="Proteomes" id="UP000017836">
    <property type="component" value="Unassembled WGS sequence"/>
</dbReference>
<evidence type="ECO:0008006" key="6">
    <source>
        <dbReference type="Google" id="ProtNLM"/>
    </source>
</evidence>
<dbReference type="Gene3D" id="1.25.40.10">
    <property type="entry name" value="Tetratricopeptide repeat domain"/>
    <property type="match status" value="1"/>
</dbReference>
<dbReference type="PANTHER" id="PTHR47447:SF28">
    <property type="entry name" value="PENTACOTRIPEPTIDE-REPEAT REGION OF PRORP DOMAIN-CONTAINING PROTEIN"/>
    <property type="match status" value="1"/>
</dbReference>
<keyword evidence="2" id="KW-0677">Repeat</keyword>
<dbReference type="AlphaFoldDB" id="W1P9F6"/>
<dbReference type="Pfam" id="PF13041">
    <property type="entry name" value="PPR_2"/>
    <property type="match status" value="1"/>
</dbReference>
<keyword evidence="5" id="KW-1185">Reference proteome</keyword>
<comment type="similarity">
    <text evidence="1">Belongs to the PPR family. P subfamily.</text>
</comment>
<evidence type="ECO:0000313" key="5">
    <source>
        <dbReference type="Proteomes" id="UP000017836"/>
    </source>
</evidence>
<dbReference type="eggNOG" id="KOG4197">
    <property type="taxonomic scope" value="Eukaryota"/>
</dbReference>
<evidence type="ECO:0000313" key="4">
    <source>
        <dbReference type="EMBL" id="ERN06537.1"/>
    </source>
</evidence>
<evidence type="ECO:0000256" key="3">
    <source>
        <dbReference type="PROSITE-ProRule" id="PRU00708"/>
    </source>
</evidence>
<evidence type="ECO:0000256" key="1">
    <source>
        <dbReference type="ARBA" id="ARBA00007626"/>
    </source>
</evidence>
<dbReference type="InterPro" id="IPR002885">
    <property type="entry name" value="PPR_rpt"/>
</dbReference>
<organism evidence="4 5">
    <name type="scientific">Amborella trichopoda</name>
    <dbReference type="NCBI Taxonomy" id="13333"/>
    <lineage>
        <taxon>Eukaryota</taxon>
        <taxon>Viridiplantae</taxon>
        <taxon>Streptophyta</taxon>
        <taxon>Embryophyta</taxon>
        <taxon>Tracheophyta</taxon>
        <taxon>Spermatophyta</taxon>
        <taxon>Magnoliopsida</taxon>
        <taxon>Amborellales</taxon>
        <taxon>Amborellaceae</taxon>
        <taxon>Amborella</taxon>
    </lineage>
</organism>
<sequence>MREEASKVMDEMLGNGLNPNQVTYIDGHCKSGKLEGALSLMERMEKYGCIPILQTCNAIFNGFGKDIRVSVVEKLFNKMVEKGLKLNVIGYSTWFARSTIHTSLL</sequence>
<dbReference type="Gramene" id="ERN06537">
    <property type="protein sequence ID" value="ERN06537"/>
    <property type="gene ID" value="AMTR_s00058p00110600"/>
</dbReference>
<reference evidence="5" key="1">
    <citation type="journal article" date="2013" name="Science">
        <title>The Amborella genome and the evolution of flowering plants.</title>
        <authorList>
            <consortium name="Amborella Genome Project"/>
        </authorList>
    </citation>
    <scope>NUCLEOTIDE SEQUENCE [LARGE SCALE GENOMIC DNA]</scope>
</reference>